<dbReference type="AlphaFoldDB" id="A0A645GK42"/>
<reference evidence="2" key="1">
    <citation type="submission" date="2019-08" db="EMBL/GenBank/DDBJ databases">
        <authorList>
            <person name="Kucharzyk K."/>
            <person name="Murdoch R.W."/>
            <person name="Higgins S."/>
            <person name="Loffler F."/>
        </authorList>
    </citation>
    <scope>NUCLEOTIDE SEQUENCE</scope>
</reference>
<keyword evidence="1" id="KW-0472">Membrane</keyword>
<accession>A0A645GK42</accession>
<name>A0A645GK42_9ZZZZ</name>
<feature type="transmembrane region" description="Helical" evidence="1">
    <location>
        <begin position="32"/>
        <end position="51"/>
    </location>
</feature>
<gene>
    <name evidence="2" type="ORF">SDC9_174762</name>
</gene>
<proteinExistence type="predicted"/>
<evidence type="ECO:0000313" key="2">
    <source>
        <dbReference type="EMBL" id="MPN27331.1"/>
    </source>
</evidence>
<keyword evidence="1" id="KW-0812">Transmembrane</keyword>
<protein>
    <submittedName>
        <fullName evidence="2">Uncharacterized protein</fullName>
    </submittedName>
</protein>
<dbReference type="EMBL" id="VSSQ01077174">
    <property type="protein sequence ID" value="MPN27331.1"/>
    <property type="molecule type" value="Genomic_DNA"/>
</dbReference>
<organism evidence="2">
    <name type="scientific">bioreactor metagenome</name>
    <dbReference type="NCBI Taxonomy" id="1076179"/>
    <lineage>
        <taxon>unclassified sequences</taxon>
        <taxon>metagenomes</taxon>
        <taxon>ecological metagenomes</taxon>
    </lineage>
</organism>
<evidence type="ECO:0000256" key="1">
    <source>
        <dbReference type="SAM" id="Phobius"/>
    </source>
</evidence>
<feature type="transmembrane region" description="Helical" evidence="1">
    <location>
        <begin position="7"/>
        <end position="26"/>
    </location>
</feature>
<comment type="caution">
    <text evidence="2">The sequence shown here is derived from an EMBL/GenBank/DDBJ whole genome shotgun (WGS) entry which is preliminary data.</text>
</comment>
<sequence>MNNLLKNLGPILILVGVVILAVYFFTESNSNNYLISAGVLMVLGFVAHIFLNKKTK</sequence>
<keyword evidence="1" id="KW-1133">Transmembrane helix</keyword>